<organism evidence="1 2">
    <name type="scientific">Dickeya phage vB_DsoM_JA13</name>
    <dbReference type="NCBI Taxonomy" id="2283030"/>
    <lineage>
        <taxon>Viruses</taxon>
        <taxon>Duplodnaviria</taxon>
        <taxon>Heunggongvirae</taxon>
        <taxon>Uroviricota</taxon>
        <taxon>Caudoviricetes</taxon>
        <taxon>Salmondvirus</taxon>
        <taxon>Salmondvirus JA11</taxon>
    </lineage>
</organism>
<accession>A0A384ZWJ2</accession>
<evidence type="ECO:0000313" key="2">
    <source>
        <dbReference type="Proteomes" id="UP000263742"/>
    </source>
</evidence>
<gene>
    <name evidence="1" type="ORF">JA13_217</name>
</gene>
<proteinExistence type="predicted"/>
<sequence length="58" mass="6175">MGKTVALPDPTPISNTMSAARLTPHGWVRTCTKCGKVSEPSAFADTVVQPCECENNPE</sequence>
<protein>
    <submittedName>
        <fullName evidence="1">Uncharacterized protein</fullName>
    </submittedName>
</protein>
<evidence type="ECO:0000313" key="1">
    <source>
        <dbReference type="EMBL" id="AXG66620.1"/>
    </source>
</evidence>
<dbReference type="Proteomes" id="UP000263742">
    <property type="component" value="Segment"/>
</dbReference>
<dbReference type="EMBL" id="MH460460">
    <property type="protein sequence ID" value="AXG66620.1"/>
    <property type="molecule type" value="Genomic_DNA"/>
</dbReference>
<name>A0A384ZWJ2_9CAUD</name>
<reference evidence="1 2" key="1">
    <citation type="journal article" date="2018" name="Front. Microbiol.">
        <title>Jumbo Bacteriophages Are Represented Within an Increasing Diversity of Environmental Viruses Infecting the Emerging Phytopathogen, Dickeya solani.</title>
        <authorList>
            <person name="Day A.W."/>
            <person name="Ahn J."/>
            <person name="Salmond G.P.C."/>
        </authorList>
    </citation>
    <scope>NUCLEOTIDE SEQUENCE [LARGE SCALE GENOMIC DNA]</scope>
</reference>